<feature type="region of interest" description="Disordered" evidence="1">
    <location>
        <begin position="1"/>
        <end position="27"/>
    </location>
</feature>
<dbReference type="Proteomes" id="UP001500443">
    <property type="component" value="Unassembled WGS sequence"/>
</dbReference>
<protein>
    <submittedName>
        <fullName evidence="2">Uncharacterized protein</fullName>
    </submittedName>
</protein>
<accession>A0ABN2Z7V1</accession>
<reference evidence="2 3" key="1">
    <citation type="journal article" date="2019" name="Int. J. Syst. Evol. Microbiol.">
        <title>The Global Catalogue of Microorganisms (GCM) 10K type strain sequencing project: providing services to taxonomists for standard genome sequencing and annotation.</title>
        <authorList>
            <consortium name="The Broad Institute Genomics Platform"/>
            <consortium name="The Broad Institute Genome Sequencing Center for Infectious Disease"/>
            <person name="Wu L."/>
            <person name="Ma J."/>
        </authorList>
    </citation>
    <scope>NUCLEOTIDE SEQUENCE [LARGE SCALE GENOMIC DNA]</scope>
    <source>
        <strain evidence="2 3">JCM 15481</strain>
    </source>
</reference>
<dbReference type="EMBL" id="BAAAPF010000191">
    <property type="protein sequence ID" value="GAA2138072.1"/>
    <property type="molecule type" value="Genomic_DNA"/>
</dbReference>
<evidence type="ECO:0000256" key="1">
    <source>
        <dbReference type="SAM" id="MobiDB-lite"/>
    </source>
</evidence>
<proteinExistence type="predicted"/>
<keyword evidence="3" id="KW-1185">Reference proteome</keyword>
<name>A0ABN2Z7V1_9ACTN</name>
<evidence type="ECO:0000313" key="2">
    <source>
        <dbReference type="EMBL" id="GAA2138072.1"/>
    </source>
</evidence>
<feature type="compositionally biased region" description="Low complexity" evidence="1">
    <location>
        <begin position="8"/>
        <end position="26"/>
    </location>
</feature>
<organism evidence="2 3">
    <name type="scientific">Streptomyces synnematoformans</name>
    <dbReference type="NCBI Taxonomy" id="415721"/>
    <lineage>
        <taxon>Bacteria</taxon>
        <taxon>Bacillati</taxon>
        <taxon>Actinomycetota</taxon>
        <taxon>Actinomycetes</taxon>
        <taxon>Kitasatosporales</taxon>
        <taxon>Streptomycetaceae</taxon>
        <taxon>Streptomyces</taxon>
    </lineage>
</organism>
<sequence length="74" mass="7772">MPPPPPDSASGAPEPQAARGAAAATPPATPSILRRVIHGPLLAGLADMRVLLSRCFRLVTRSWVTRSFTSIRGV</sequence>
<comment type="caution">
    <text evidence="2">The sequence shown here is derived from an EMBL/GenBank/DDBJ whole genome shotgun (WGS) entry which is preliminary data.</text>
</comment>
<evidence type="ECO:0000313" key="3">
    <source>
        <dbReference type="Proteomes" id="UP001500443"/>
    </source>
</evidence>
<gene>
    <name evidence="2" type="ORF">GCM10009802_47450</name>
</gene>